<dbReference type="EMBL" id="CAWUHB010000013">
    <property type="protein sequence ID" value="CAK7217515.1"/>
    <property type="molecule type" value="Genomic_DNA"/>
</dbReference>
<proteinExistence type="predicted"/>
<evidence type="ECO:0000256" key="1">
    <source>
        <dbReference type="SAM" id="MobiDB-lite"/>
    </source>
</evidence>
<reference evidence="2 3" key="1">
    <citation type="submission" date="2024-01" db="EMBL/GenBank/DDBJ databases">
        <authorList>
            <person name="Allen C."/>
            <person name="Tagirdzhanova G."/>
        </authorList>
    </citation>
    <scope>NUCLEOTIDE SEQUENCE [LARGE SCALE GENOMIC DNA]</scope>
</reference>
<sequence>MAPTERQYVTRSKGTNTNPIQTSNTTQRKPLPYCSQACILDLRSGGAVDHDCPNARLHPTTDDGCHTLTAVQFCSQLRAQLVDDLDENCDALDKFGKFGAIGMLFRLTLEGFGYCVWRRGKLIPVCLGIIHLVDVYRKSFGAHISHMLIISYGGEPIGSKAARPLPDNIESLEYNLWARLRQLGVDHGDEREPNVLWNAPQQVLMCIDFERSKIMTKKRKHGAETHPPSKSLSPETRRLLLT</sequence>
<feature type="region of interest" description="Disordered" evidence="1">
    <location>
        <begin position="217"/>
        <end position="242"/>
    </location>
</feature>
<name>A0ABP0BDE9_9PEZI</name>
<evidence type="ECO:0000313" key="2">
    <source>
        <dbReference type="EMBL" id="CAK7217515.1"/>
    </source>
</evidence>
<gene>
    <name evidence="2" type="ORF">SCUCBS95973_003181</name>
</gene>
<organism evidence="2 3">
    <name type="scientific">Sporothrix curviconia</name>
    <dbReference type="NCBI Taxonomy" id="1260050"/>
    <lineage>
        <taxon>Eukaryota</taxon>
        <taxon>Fungi</taxon>
        <taxon>Dikarya</taxon>
        <taxon>Ascomycota</taxon>
        <taxon>Pezizomycotina</taxon>
        <taxon>Sordariomycetes</taxon>
        <taxon>Sordariomycetidae</taxon>
        <taxon>Ophiostomatales</taxon>
        <taxon>Ophiostomataceae</taxon>
        <taxon>Sporothrix</taxon>
    </lineage>
</organism>
<feature type="compositionally biased region" description="Polar residues" evidence="1">
    <location>
        <begin position="7"/>
        <end position="28"/>
    </location>
</feature>
<feature type="region of interest" description="Disordered" evidence="1">
    <location>
        <begin position="1"/>
        <end position="28"/>
    </location>
</feature>
<evidence type="ECO:0000313" key="3">
    <source>
        <dbReference type="Proteomes" id="UP001642405"/>
    </source>
</evidence>
<accession>A0ABP0BDE9</accession>
<protein>
    <submittedName>
        <fullName evidence="2">Uncharacterized protein</fullName>
    </submittedName>
</protein>
<keyword evidence="3" id="KW-1185">Reference proteome</keyword>
<dbReference type="Proteomes" id="UP001642405">
    <property type="component" value="Unassembled WGS sequence"/>
</dbReference>
<dbReference type="Gene3D" id="1.10.510.10">
    <property type="entry name" value="Transferase(Phosphotransferase) domain 1"/>
    <property type="match status" value="1"/>
</dbReference>
<comment type="caution">
    <text evidence="2">The sequence shown here is derived from an EMBL/GenBank/DDBJ whole genome shotgun (WGS) entry which is preliminary data.</text>
</comment>